<dbReference type="Gene3D" id="2.60.40.1120">
    <property type="entry name" value="Carboxypeptidase-like, regulatory domain"/>
    <property type="match status" value="1"/>
</dbReference>
<feature type="signal peptide" evidence="10">
    <location>
        <begin position="1"/>
        <end position="28"/>
    </location>
</feature>
<evidence type="ECO:0000313" key="14">
    <source>
        <dbReference type="Proteomes" id="UP000095657"/>
    </source>
</evidence>
<evidence type="ECO:0000256" key="1">
    <source>
        <dbReference type="ARBA" id="ARBA00004571"/>
    </source>
</evidence>
<dbReference type="SUPFAM" id="SSF49464">
    <property type="entry name" value="Carboxypeptidase regulatory domain-like"/>
    <property type="match status" value="1"/>
</dbReference>
<evidence type="ECO:0000256" key="10">
    <source>
        <dbReference type="SAM" id="SignalP"/>
    </source>
</evidence>
<name>A0A174SN21_9BACE</name>
<dbReference type="InterPro" id="IPR039426">
    <property type="entry name" value="TonB-dep_rcpt-like"/>
</dbReference>
<dbReference type="FunFam" id="2.60.40.1120:FF:000003">
    <property type="entry name" value="Outer membrane protein Omp121"/>
    <property type="match status" value="1"/>
</dbReference>
<dbReference type="Proteomes" id="UP000095657">
    <property type="component" value="Unassembled WGS sequence"/>
</dbReference>
<evidence type="ECO:0000256" key="3">
    <source>
        <dbReference type="ARBA" id="ARBA00022452"/>
    </source>
</evidence>
<evidence type="ECO:0000256" key="6">
    <source>
        <dbReference type="ARBA" id="ARBA00023136"/>
    </source>
</evidence>
<keyword evidence="10" id="KW-0732">Signal</keyword>
<evidence type="ECO:0000256" key="2">
    <source>
        <dbReference type="ARBA" id="ARBA00022448"/>
    </source>
</evidence>
<dbReference type="InterPro" id="IPR012910">
    <property type="entry name" value="Plug_dom"/>
</dbReference>
<keyword evidence="2 8" id="KW-0813">Transport</keyword>
<organism evidence="13 14">
    <name type="scientific">Bacteroides caccae</name>
    <dbReference type="NCBI Taxonomy" id="47678"/>
    <lineage>
        <taxon>Bacteria</taxon>
        <taxon>Pseudomonadati</taxon>
        <taxon>Bacteroidota</taxon>
        <taxon>Bacteroidia</taxon>
        <taxon>Bacteroidales</taxon>
        <taxon>Bacteroidaceae</taxon>
        <taxon>Bacteroides</taxon>
    </lineage>
</organism>
<dbReference type="Gene3D" id="2.40.170.20">
    <property type="entry name" value="TonB-dependent receptor, beta-barrel domain"/>
    <property type="match status" value="1"/>
</dbReference>
<dbReference type="NCBIfam" id="TIGR04057">
    <property type="entry name" value="SusC_RagA_signa"/>
    <property type="match status" value="1"/>
</dbReference>
<dbReference type="InterPro" id="IPR036942">
    <property type="entry name" value="Beta-barrel_TonB_sf"/>
</dbReference>
<feature type="chain" id="PRO_5008032961" evidence="10">
    <location>
        <begin position="29"/>
        <end position="1090"/>
    </location>
</feature>
<evidence type="ECO:0000259" key="11">
    <source>
        <dbReference type="Pfam" id="PF00593"/>
    </source>
</evidence>
<dbReference type="InterPro" id="IPR008969">
    <property type="entry name" value="CarboxyPept-like_regulatory"/>
</dbReference>
<evidence type="ECO:0000256" key="8">
    <source>
        <dbReference type="PROSITE-ProRule" id="PRU01360"/>
    </source>
</evidence>
<proteinExistence type="inferred from homology"/>
<evidence type="ECO:0000313" key="13">
    <source>
        <dbReference type="EMBL" id="CUP96570.1"/>
    </source>
</evidence>
<dbReference type="Gene3D" id="2.170.130.10">
    <property type="entry name" value="TonB-dependent receptor, plug domain"/>
    <property type="match status" value="1"/>
</dbReference>
<dbReference type="STRING" id="47678.ERS852494_03569"/>
<accession>A0A174SN21</accession>
<evidence type="ECO:0000259" key="12">
    <source>
        <dbReference type="Pfam" id="PF07715"/>
    </source>
</evidence>
<keyword evidence="3 8" id="KW-1134">Transmembrane beta strand</keyword>
<keyword evidence="13" id="KW-0675">Receptor</keyword>
<evidence type="ECO:0000256" key="9">
    <source>
        <dbReference type="RuleBase" id="RU003357"/>
    </source>
</evidence>
<keyword evidence="6 8" id="KW-0472">Membrane</keyword>
<sequence>MIFCRNFIKRISLLGVAACLGYSHIVNAKEMVVESGIMNALQESVEAKGVVYDATGIPVIGASVVEKGNSTNGVITDLDGNFTLNVAKNAIIVISYMGYQTQEIQVIPGKILNITLKEDTQVLDEVVVVGYGVQKKVNLTGSVATVDGEILEQRPLANATQSLQGMVPGLYIDNSNAGRPGATSSLQLRGQGNLSGNAAPYVLVDGVEMDLADVNPNDIENISVLKDAAASSIYGARAAYGVILVTTKKGKEGKARVSYQATLGWTSPMSLPDMANAYEFATYFNRACKNAGVIEQYGEEKLGQLQQYINDPTGLDPWAELTPGQSMIGAFENSAKGLGNTDYFDLHYKDVAFKQNHNVSISGGGEKAQYYISGGMYKEDGLLRYADIGYKRFNFSSNITSKVTDWLKLKVNTKYMNSDNETPFGTGALSEGFYHSMARFRPTVSVVDPNGNFTELSMIPYLQSGTKTDTENNNLTMTGGLEVEPLKNWHIFFDYTYRYNTRDYWALKVLPQIPNASGDSYDIGTRAEIADGASNSYTRYDMNNQYQSVNLYTNYSFSLADKHNFTAMLGYQEESYKYRYLYDSVTDILSTSNPSLEMANGDRTVKDTRYAWATRGYFGRINYDFMGRYLVEVNGRYDGSSRFAKGSRWGFFPSVSLGWNIMRESFMEKTQDVLSNLKLRVSWGLLGNQTGAAYYTFASTMDPVSLGNWYFLNGREGYFKPGSVVDSNTTWEKVEHKNIGIDFGFFDNALTGSFDVFQRDTRDMLGPSVALADFFGAVAPETNNAEMRNRGWELTLQWRGKIGKDIDYSIGGSLSDATSEVTAYEGDGSDPANNWYKGKKVGEIWGYRASGLIQTQEEADEYNATYDLSYLSGQKWMPGDVKYINLDDNNKINNGTNTIGDMGDMTVIGNTTPRYQYTINGSISWKGLSLSLMFQGVGKRDWCPAMNTSYFWGSGAYAQVTVFKEHLDYWTPENPNAYYPNPYTAGNQAVGKFRAKTSQKSDRYMQSAAYCRLKNLTISYDLPKTWIEKIHLTKAQVFFSGENLLTFTKLSNIFDPEGLFTQNSYGNALEQAGKNYPMTRVFSVGVILNM</sequence>
<keyword evidence="5 9" id="KW-0798">TonB box</keyword>
<reference evidence="13 14" key="1">
    <citation type="submission" date="2015-09" db="EMBL/GenBank/DDBJ databases">
        <authorList>
            <consortium name="Pathogen Informatics"/>
        </authorList>
    </citation>
    <scope>NUCLEOTIDE SEQUENCE [LARGE SCALE GENOMIC DNA]</scope>
    <source>
        <strain evidence="13 14">2789STDY5834880</strain>
    </source>
</reference>
<dbReference type="SUPFAM" id="SSF56935">
    <property type="entry name" value="Porins"/>
    <property type="match status" value="1"/>
</dbReference>
<dbReference type="InterPro" id="IPR023997">
    <property type="entry name" value="TonB-dep_OMP_SusC/RagA_CS"/>
</dbReference>
<dbReference type="InterPro" id="IPR000531">
    <property type="entry name" value="Beta-barrel_TonB"/>
</dbReference>
<dbReference type="Pfam" id="PF00593">
    <property type="entry name" value="TonB_dep_Rec_b-barrel"/>
    <property type="match status" value="1"/>
</dbReference>
<keyword evidence="7 8" id="KW-0998">Cell outer membrane</keyword>
<dbReference type="InterPro" id="IPR037066">
    <property type="entry name" value="Plug_dom_sf"/>
</dbReference>
<dbReference type="NCBIfam" id="TIGR04056">
    <property type="entry name" value="OMP_RagA_SusC"/>
    <property type="match status" value="1"/>
</dbReference>
<evidence type="ECO:0000256" key="4">
    <source>
        <dbReference type="ARBA" id="ARBA00022692"/>
    </source>
</evidence>
<comment type="subcellular location">
    <subcellularLocation>
        <location evidence="1 8">Cell outer membrane</location>
        <topology evidence="1 8">Multi-pass membrane protein</topology>
    </subcellularLocation>
</comment>
<gene>
    <name evidence="13" type="ORF">ERS852494_03569</name>
</gene>
<dbReference type="Pfam" id="PF07715">
    <property type="entry name" value="Plug"/>
    <property type="match status" value="1"/>
</dbReference>
<feature type="domain" description="TonB-dependent receptor-like beta-barrel" evidence="11">
    <location>
        <begin position="479"/>
        <end position="1044"/>
    </location>
</feature>
<comment type="similarity">
    <text evidence="8 9">Belongs to the TonB-dependent receptor family.</text>
</comment>
<keyword evidence="4 8" id="KW-0812">Transmembrane</keyword>
<dbReference type="EMBL" id="CZAI01000009">
    <property type="protein sequence ID" value="CUP96570.1"/>
    <property type="molecule type" value="Genomic_DNA"/>
</dbReference>
<dbReference type="PROSITE" id="PS52016">
    <property type="entry name" value="TONB_DEPENDENT_REC_3"/>
    <property type="match status" value="1"/>
</dbReference>
<feature type="domain" description="TonB-dependent receptor plug" evidence="12">
    <location>
        <begin position="136"/>
        <end position="242"/>
    </location>
</feature>
<protein>
    <submittedName>
        <fullName evidence="13">TonB-dependent receptor plug</fullName>
    </submittedName>
</protein>
<dbReference type="AlphaFoldDB" id="A0A174SN21"/>
<evidence type="ECO:0000256" key="5">
    <source>
        <dbReference type="ARBA" id="ARBA00023077"/>
    </source>
</evidence>
<dbReference type="Pfam" id="PF13715">
    <property type="entry name" value="CarbopepD_reg_2"/>
    <property type="match status" value="1"/>
</dbReference>
<evidence type="ECO:0000256" key="7">
    <source>
        <dbReference type="ARBA" id="ARBA00023237"/>
    </source>
</evidence>
<dbReference type="GO" id="GO:0009279">
    <property type="term" value="C:cell outer membrane"/>
    <property type="evidence" value="ECO:0007669"/>
    <property type="project" value="UniProtKB-SubCell"/>
</dbReference>
<dbReference type="InterPro" id="IPR023996">
    <property type="entry name" value="TonB-dep_OMP_SusC/RagA"/>
</dbReference>